<protein>
    <submittedName>
        <fullName evidence="2">Uncharacterized protein</fullName>
    </submittedName>
</protein>
<sequence length="59" mass="6412">MSVLRAKTEAGIGPGAKHWFSLDSRSSESLDRGNRRPTPFVEITSLPDGLGNRVQAFTP</sequence>
<dbReference type="AlphaFoldDB" id="A0A450WNW6"/>
<proteinExistence type="predicted"/>
<evidence type="ECO:0000313" key="2">
    <source>
        <dbReference type="EMBL" id="VFK18751.1"/>
    </source>
</evidence>
<accession>A0A450WNW6</accession>
<organism evidence="2">
    <name type="scientific">Candidatus Kentrum sp. LFY</name>
    <dbReference type="NCBI Taxonomy" id="2126342"/>
    <lineage>
        <taxon>Bacteria</taxon>
        <taxon>Pseudomonadati</taxon>
        <taxon>Pseudomonadota</taxon>
        <taxon>Gammaproteobacteria</taxon>
        <taxon>Candidatus Kentrum</taxon>
    </lineage>
</organism>
<reference evidence="2" key="1">
    <citation type="submission" date="2019-02" db="EMBL/GenBank/DDBJ databases">
        <authorList>
            <person name="Gruber-Vodicka R. H."/>
            <person name="Seah K. B. B."/>
        </authorList>
    </citation>
    <scope>NUCLEOTIDE SEQUENCE</scope>
    <source>
        <strain evidence="2">BECK_BY7</strain>
    </source>
</reference>
<gene>
    <name evidence="2" type="ORF">BECKLFY1418C_GA0070996_10485</name>
</gene>
<dbReference type="EMBL" id="CAADFN010000048">
    <property type="protein sequence ID" value="VFK18751.1"/>
    <property type="molecule type" value="Genomic_DNA"/>
</dbReference>
<name>A0A450WNW6_9GAMM</name>
<feature type="region of interest" description="Disordered" evidence="1">
    <location>
        <begin position="23"/>
        <end position="44"/>
    </location>
</feature>
<evidence type="ECO:0000256" key="1">
    <source>
        <dbReference type="SAM" id="MobiDB-lite"/>
    </source>
</evidence>
<feature type="compositionally biased region" description="Basic and acidic residues" evidence="1">
    <location>
        <begin position="25"/>
        <end position="34"/>
    </location>
</feature>